<dbReference type="GO" id="GO:0005886">
    <property type="term" value="C:plasma membrane"/>
    <property type="evidence" value="ECO:0007669"/>
    <property type="project" value="TreeGrafter"/>
</dbReference>
<dbReference type="AlphaFoldDB" id="A0A7U4E4M2"/>
<keyword evidence="2" id="KW-0812">Transmembrane</keyword>
<dbReference type="Proteomes" id="UP000000493">
    <property type="component" value="Chromosome"/>
</dbReference>
<dbReference type="CDD" id="cd00146">
    <property type="entry name" value="PKD"/>
    <property type="match status" value="2"/>
</dbReference>
<proteinExistence type="predicted"/>
<dbReference type="NCBIfam" id="TIGR04131">
    <property type="entry name" value="Bac_Flav_CTERM"/>
    <property type="match status" value="1"/>
</dbReference>
<evidence type="ECO:0000256" key="3">
    <source>
        <dbReference type="ARBA" id="ARBA00022737"/>
    </source>
</evidence>
<dbReference type="InterPro" id="IPR035986">
    <property type="entry name" value="PKD_dom_sf"/>
</dbReference>
<evidence type="ECO:0000313" key="7">
    <source>
        <dbReference type="EMBL" id="AEI47293.1"/>
    </source>
</evidence>
<sequence length="1213" mass="131719">MEPMRKKLHIFLSLLGGWMLLLPAAGTMYGQAIKVSGKLCIPDRECLSDSTTFTDSLTTGSAWSWDFGDGSGIVTSPTRSVKHLFQTPGLKTVTLTRTVGGVQQVETKTVTIGVPPPPFPNWKRDTMICKEDLGKLVLNPYPSNAPNGAKYMWFPKGDTTQTLRVDSSGCYSVEVTSESGCTYEDKITVKVCLEQSNQEGAKWYFGNNAGLDFSGGTPQPLTNGQLKTPEGSSSIANSKGQLLFYTDGIKIYNKDGAIMPSKDTAALAGSPNSTQSALIVPKPTCRGCEYLYYVFTTSEINGQKKFSYSLVDMRRNGGKGEVVETNNLLNDNTTERIASVRNDQDSTYWIVTHDYGNNVFRVYHATKAGLQGPTLYPLGAVQDTPSKGEGYMKFSPLDSTGTRRLAVVVPGPPRNIVELYTFSDSSGRLSGPQTIDLGPAPPKAYGVEFSPDGTKMYVSLQKGSAVGDTTLSRLWQFDISLGDSARIADSKILIDSSATQVYGALQVGSDGRIYLAIKDSPHLGVINEPDEDSQNEVRFVREGIFLGGKISQLGLPNFVQNFTNESSGPGFTYSDTCSNQATNFQASPLCDPIKDSYTWNFGDGSAPVSGQNQQVQHTYKMPGTYTVSLRLVNRCKDTTITQRITIIATPDPINLKSPIDTCTNRLVLDAGVQAEQYLWLRNGVPLARTKTVTLQPNGGSGSYRVFAANGIEAQCFSQGATQVTLRRPPAYSLGPDTSLCVGGGNVVLNAKPTPTNWNKFQWSTGETTQLITVARPGTYFVQVTINTGTPQACVNEDTIQVRALPKARIAATLTPPTGCTTRDGQILIAGISPPSGSYTFEWFGANNTLLTATGNTLPNVGEGTYKVRLRGNPAVCATDSSFGLRAVRTLRLQPTIVNARCTLPSSGAINLNTLGGTPQTYVWTGATGAGLGTNAPLLANLLPGKYNVKVTDVGGCDTTLRDITVGITPERFLSLGPDRKKCIGDTALLIPSLPLIPGNQYKWSTGDTTRRISVSRGGTYTLTVTNTVTGCTDNDDFVYSLAPRPTYDLTKEVPLCDIDDGAMATIAVRGGTSNLSYFWFHSEERTPRVMVSLIGTYRVRISNPEGCEIIDTARVVVRCEPRIYIPDVFTPNGDGNNDVLNVFGDHLTDFEMRIFNRWGEVIFYTNDINQKWDGSYRGSTYPPMSYPYVVSFKSKFFPDRPRESQRGAVLLMR</sequence>
<dbReference type="Pfam" id="PF18911">
    <property type="entry name" value="PKD_4"/>
    <property type="match status" value="2"/>
</dbReference>
<protein>
    <submittedName>
        <fullName evidence="7">PKD domain containing protein</fullName>
    </submittedName>
</protein>
<dbReference type="InterPro" id="IPR022409">
    <property type="entry name" value="PKD/Chitinase_dom"/>
</dbReference>
<dbReference type="InterPro" id="IPR013783">
    <property type="entry name" value="Ig-like_fold"/>
</dbReference>
<dbReference type="GO" id="GO:0005261">
    <property type="term" value="F:monoatomic cation channel activity"/>
    <property type="evidence" value="ECO:0007669"/>
    <property type="project" value="TreeGrafter"/>
</dbReference>
<comment type="subcellular location">
    <subcellularLocation>
        <location evidence="1">Membrane</location>
        <topology evidence="1">Multi-pass membrane protein</topology>
    </subcellularLocation>
</comment>
<organism evidence="7 8">
    <name type="scientific">Runella slithyformis (strain ATCC 29530 / DSM 19594 / LMG 11500 / NCIMB 11436 / LSU 4)</name>
    <dbReference type="NCBI Taxonomy" id="761193"/>
    <lineage>
        <taxon>Bacteria</taxon>
        <taxon>Pseudomonadati</taxon>
        <taxon>Bacteroidota</taxon>
        <taxon>Cytophagia</taxon>
        <taxon>Cytophagales</taxon>
        <taxon>Spirosomataceae</taxon>
        <taxon>Runella</taxon>
    </lineage>
</organism>
<dbReference type="KEGG" id="rsi:Runsl_0856"/>
<dbReference type="InterPro" id="IPR000601">
    <property type="entry name" value="PKD_dom"/>
</dbReference>
<dbReference type="SMART" id="SM00089">
    <property type="entry name" value="PKD"/>
    <property type="match status" value="2"/>
</dbReference>
<keyword evidence="8" id="KW-1185">Reference proteome</keyword>
<feature type="domain" description="PKD" evidence="6">
    <location>
        <begin position="62"/>
        <end position="96"/>
    </location>
</feature>
<evidence type="ECO:0000259" key="6">
    <source>
        <dbReference type="PROSITE" id="PS50093"/>
    </source>
</evidence>
<dbReference type="InterPro" id="IPR026341">
    <property type="entry name" value="T9SS_type_B"/>
</dbReference>
<dbReference type="PANTHER" id="PTHR46730">
    <property type="entry name" value="POLYCYSTIN-1"/>
    <property type="match status" value="1"/>
</dbReference>
<dbReference type="SUPFAM" id="SSF63829">
    <property type="entry name" value="Calcium-dependent phosphotriesterase"/>
    <property type="match status" value="1"/>
</dbReference>
<name>A0A7U4E4M2_RUNSL</name>
<keyword evidence="5" id="KW-0472">Membrane</keyword>
<dbReference type="PANTHER" id="PTHR46730:SF4">
    <property type="entry name" value="POLYCYSTIC KIDNEY DISEASE PROTEIN 1-LIKE 1"/>
    <property type="match status" value="1"/>
</dbReference>
<evidence type="ECO:0000313" key="8">
    <source>
        <dbReference type="Proteomes" id="UP000000493"/>
    </source>
</evidence>
<dbReference type="EMBL" id="CP002859">
    <property type="protein sequence ID" value="AEI47293.1"/>
    <property type="molecule type" value="Genomic_DNA"/>
</dbReference>
<keyword evidence="4" id="KW-1133">Transmembrane helix</keyword>
<accession>A0A7U4E4M2</accession>
<keyword evidence="3" id="KW-0677">Repeat</keyword>
<evidence type="ECO:0000256" key="1">
    <source>
        <dbReference type="ARBA" id="ARBA00004141"/>
    </source>
</evidence>
<dbReference type="GO" id="GO:0006816">
    <property type="term" value="P:calcium ion transport"/>
    <property type="evidence" value="ECO:0007669"/>
    <property type="project" value="TreeGrafter"/>
</dbReference>
<reference evidence="7 8" key="2">
    <citation type="journal article" date="2012" name="Stand. Genomic Sci.">
        <title>Complete genome sequence of the aquatic bacterium Runella slithyformis type strain (LSU 4(T)).</title>
        <authorList>
            <person name="Copeland A."/>
            <person name="Zhang X."/>
            <person name="Misra M."/>
            <person name="Lapidus A."/>
            <person name="Nolan M."/>
            <person name="Lucas S."/>
            <person name="Deshpande S."/>
            <person name="Cheng J.F."/>
            <person name="Tapia R."/>
            <person name="Goodwin L.A."/>
            <person name="Pitluck S."/>
            <person name="Liolios K."/>
            <person name="Pagani I."/>
            <person name="Ivanova N."/>
            <person name="Mikhailova N."/>
            <person name="Pati A."/>
            <person name="Chen A."/>
            <person name="Palaniappan K."/>
            <person name="Land M."/>
            <person name="Hauser L."/>
            <person name="Pan C."/>
            <person name="Jeffries C.D."/>
            <person name="Detter J.C."/>
            <person name="Brambilla E.M."/>
            <person name="Rohde M."/>
            <person name="Djao O.D."/>
            <person name="Goker M."/>
            <person name="Sikorski J."/>
            <person name="Tindall B.J."/>
            <person name="Woyke T."/>
            <person name="Bristow J."/>
            <person name="Eisen J.A."/>
            <person name="Markowitz V."/>
            <person name="Hugenholtz P."/>
            <person name="Kyrpides N.C."/>
            <person name="Klenk H.P."/>
            <person name="Mavromatis K."/>
        </authorList>
    </citation>
    <scope>NUCLEOTIDE SEQUENCE [LARGE SCALE GENOMIC DNA]</scope>
    <source>
        <strain evidence="8">ATCC 29530 / DSM 19594 / LMG 11500 / NCIMB 11436 / LSU 4</strain>
    </source>
</reference>
<dbReference type="Pfam" id="PF13585">
    <property type="entry name" value="CHU_C"/>
    <property type="match status" value="1"/>
</dbReference>
<dbReference type="Gene3D" id="2.60.40.10">
    <property type="entry name" value="Immunoglobulins"/>
    <property type="match status" value="2"/>
</dbReference>
<dbReference type="SUPFAM" id="SSF49299">
    <property type="entry name" value="PKD domain"/>
    <property type="match status" value="2"/>
</dbReference>
<evidence type="ECO:0000256" key="4">
    <source>
        <dbReference type="ARBA" id="ARBA00022989"/>
    </source>
</evidence>
<reference evidence="8" key="1">
    <citation type="submission" date="2011-06" db="EMBL/GenBank/DDBJ databases">
        <title>The complete genome of chromosome of Runella slithyformis DSM 19594.</title>
        <authorList>
            <consortium name="US DOE Joint Genome Institute (JGI-PGF)"/>
            <person name="Lucas S."/>
            <person name="Han J."/>
            <person name="Lapidus A."/>
            <person name="Bruce D."/>
            <person name="Goodwin L."/>
            <person name="Pitluck S."/>
            <person name="Peters L."/>
            <person name="Kyrpides N."/>
            <person name="Mavromatis K."/>
            <person name="Ivanova N."/>
            <person name="Ovchinnikova G."/>
            <person name="Zhang X."/>
            <person name="Misra M."/>
            <person name="Detter J.C."/>
            <person name="Tapia R."/>
            <person name="Han C."/>
            <person name="Land M."/>
            <person name="Hauser L."/>
            <person name="Markowitz V."/>
            <person name="Cheng J.-F."/>
            <person name="Hugenholtz P."/>
            <person name="Woyke T."/>
            <person name="Wu D."/>
            <person name="Tindall B."/>
            <person name="Faehrich R."/>
            <person name="Brambilla E."/>
            <person name="Klenk H.-P."/>
            <person name="Eisen J.A."/>
        </authorList>
    </citation>
    <scope>NUCLEOTIDE SEQUENCE [LARGE SCALE GENOMIC DNA]</scope>
    <source>
        <strain evidence="8">ATCC 29530 / DSM 19594 / LMG 11500 / NCIMB 11436 / LSU 4</strain>
    </source>
</reference>
<evidence type="ECO:0000256" key="5">
    <source>
        <dbReference type="ARBA" id="ARBA00023136"/>
    </source>
</evidence>
<evidence type="ECO:0000256" key="2">
    <source>
        <dbReference type="ARBA" id="ARBA00022692"/>
    </source>
</evidence>
<gene>
    <name evidence="7" type="ordered locus">Runsl_0856</name>
</gene>
<feature type="domain" description="PKD" evidence="6">
    <location>
        <begin position="579"/>
        <end position="653"/>
    </location>
</feature>
<dbReference type="PROSITE" id="PS50093">
    <property type="entry name" value="PKD"/>
    <property type="match status" value="2"/>
</dbReference>